<proteinExistence type="predicted"/>
<dbReference type="EMBL" id="CADCTZ010000514">
    <property type="protein sequence ID" value="CAA9349516.1"/>
    <property type="molecule type" value="Genomic_DNA"/>
</dbReference>
<name>A0A6J4M3Z9_9CYAN</name>
<evidence type="ECO:0000313" key="1">
    <source>
        <dbReference type="EMBL" id="CAA9349516.1"/>
    </source>
</evidence>
<protein>
    <submittedName>
        <fullName evidence="1">Uncharacterized protein</fullName>
    </submittedName>
</protein>
<dbReference type="AlphaFoldDB" id="A0A6J4M3Z9"/>
<organism evidence="1">
    <name type="scientific">uncultured Microcoleus sp</name>
    <dbReference type="NCBI Taxonomy" id="259945"/>
    <lineage>
        <taxon>Bacteria</taxon>
        <taxon>Bacillati</taxon>
        <taxon>Cyanobacteriota</taxon>
        <taxon>Cyanophyceae</taxon>
        <taxon>Oscillatoriophycideae</taxon>
        <taxon>Oscillatoriales</taxon>
        <taxon>Microcoleaceae</taxon>
        <taxon>Microcoleus</taxon>
        <taxon>environmental samples</taxon>
    </lineage>
</organism>
<gene>
    <name evidence="1" type="ORF">AVDCRST_MAG84-2794</name>
</gene>
<sequence>MKALRLESLTLLRDLLSVGPAVDRPNPRVQACKHGRQIPNPTATAWNLSNVSTIGKIHSYC</sequence>
<accession>A0A6J4M3Z9</accession>
<reference evidence="1" key="1">
    <citation type="submission" date="2020-02" db="EMBL/GenBank/DDBJ databases">
        <authorList>
            <person name="Meier V. D."/>
        </authorList>
    </citation>
    <scope>NUCLEOTIDE SEQUENCE</scope>
    <source>
        <strain evidence="1">AVDCRST_MAG84</strain>
    </source>
</reference>